<evidence type="ECO:0000256" key="1">
    <source>
        <dbReference type="SAM" id="SignalP"/>
    </source>
</evidence>
<feature type="chain" id="PRO_5045280946" evidence="1">
    <location>
        <begin position="20"/>
        <end position="144"/>
    </location>
</feature>
<gene>
    <name evidence="2" type="ORF">BJX63DRAFT_416558</name>
</gene>
<name>A0ABR4GRX0_9EURO</name>
<evidence type="ECO:0000313" key="3">
    <source>
        <dbReference type="Proteomes" id="UP001610334"/>
    </source>
</evidence>
<reference evidence="2 3" key="1">
    <citation type="submission" date="2024-07" db="EMBL/GenBank/DDBJ databases">
        <title>Section-level genome sequencing and comparative genomics of Aspergillus sections Usti and Cavernicolus.</title>
        <authorList>
            <consortium name="Lawrence Berkeley National Laboratory"/>
            <person name="Nybo J.L."/>
            <person name="Vesth T.C."/>
            <person name="Theobald S."/>
            <person name="Frisvad J.C."/>
            <person name="Larsen T.O."/>
            <person name="Kjaerboelling I."/>
            <person name="Rothschild-Mancinelli K."/>
            <person name="Lyhne E.K."/>
            <person name="Kogle M.E."/>
            <person name="Barry K."/>
            <person name="Clum A."/>
            <person name="Na H."/>
            <person name="Ledsgaard L."/>
            <person name="Lin J."/>
            <person name="Lipzen A."/>
            <person name="Kuo A."/>
            <person name="Riley R."/>
            <person name="Mondo S."/>
            <person name="Labutti K."/>
            <person name="Haridas S."/>
            <person name="Pangalinan J."/>
            <person name="Salamov A.A."/>
            <person name="Simmons B.A."/>
            <person name="Magnuson J.K."/>
            <person name="Chen J."/>
            <person name="Drula E."/>
            <person name="Henrissat B."/>
            <person name="Wiebenga A."/>
            <person name="Lubbers R.J."/>
            <person name="Gomes A.C."/>
            <person name="Makela M.R."/>
            <person name="Stajich J."/>
            <person name="Grigoriev I.V."/>
            <person name="Mortensen U.H."/>
            <person name="De Vries R.P."/>
            <person name="Baker S.E."/>
            <person name="Andersen M.R."/>
        </authorList>
    </citation>
    <scope>NUCLEOTIDE SEQUENCE [LARGE SCALE GENOMIC DNA]</scope>
    <source>
        <strain evidence="2 3">CBS 588.65</strain>
    </source>
</reference>
<sequence>MAGTLALICTTAIPCAVVAYPQPGYYWSAYLLCLTVLSASLIMQTLNRVPTNSGQFRLDCIWLGLFAFTPALHILRQTGGSLPPLAFDLVRLVAWNLLGALCYLVRAPERLGIAGDWKPSLYVMHLVVLQNSISYAQCIWKLLV</sequence>
<dbReference type="EMBL" id="JBFXLT010000241">
    <property type="protein sequence ID" value="KAL2801815.1"/>
    <property type="molecule type" value="Genomic_DNA"/>
</dbReference>
<proteinExistence type="predicted"/>
<comment type="caution">
    <text evidence="2">The sequence shown here is derived from an EMBL/GenBank/DDBJ whole genome shotgun (WGS) entry which is preliminary data.</text>
</comment>
<feature type="signal peptide" evidence="1">
    <location>
        <begin position="1"/>
        <end position="19"/>
    </location>
</feature>
<keyword evidence="1" id="KW-0732">Signal</keyword>
<accession>A0ABR4GRX0</accession>
<protein>
    <submittedName>
        <fullName evidence="2">Uncharacterized protein</fullName>
    </submittedName>
</protein>
<organism evidence="2 3">
    <name type="scientific">Aspergillus granulosus</name>
    <dbReference type="NCBI Taxonomy" id="176169"/>
    <lineage>
        <taxon>Eukaryota</taxon>
        <taxon>Fungi</taxon>
        <taxon>Dikarya</taxon>
        <taxon>Ascomycota</taxon>
        <taxon>Pezizomycotina</taxon>
        <taxon>Eurotiomycetes</taxon>
        <taxon>Eurotiomycetidae</taxon>
        <taxon>Eurotiales</taxon>
        <taxon>Aspergillaceae</taxon>
        <taxon>Aspergillus</taxon>
        <taxon>Aspergillus subgen. Nidulantes</taxon>
    </lineage>
</organism>
<keyword evidence="3" id="KW-1185">Reference proteome</keyword>
<evidence type="ECO:0000313" key="2">
    <source>
        <dbReference type="EMBL" id="KAL2801815.1"/>
    </source>
</evidence>
<dbReference type="Proteomes" id="UP001610334">
    <property type="component" value="Unassembled WGS sequence"/>
</dbReference>